<feature type="compositionally biased region" description="Gly residues" evidence="1">
    <location>
        <begin position="32"/>
        <end position="42"/>
    </location>
</feature>
<keyword evidence="3" id="KW-1185">Reference proteome</keyword>
<reference evidence="2 3" key="1">
    <citation type="journal article" date="2024" name="Ann. Entomol. Soc. Am.">
        <title>Genomic analyses of the southern and eastern yellowjacket wasps (Hymenoptera: Vespidae) reveal evolutionary signatures of social life.</title>
        <authorList>
            <person name="Catto M.A."/>
            <person name="Caine P.B."/>
            <person name="Orr S.E."/>
            <person name="Hunt B.G."/>
            <person name="Goodisman M.A.D."/>
        </authorList>
    </citation>
    <scope>NUCLEOTIDE SEQUENCE [LARGE SCALE GENOMIC DNA]</scope>
    <source>
        <strain evidence="2">233</strain>
        <tissue evidence="2">Head and thorax</tissue>
    </source>
</reference>
<sequence>MSLTTFGTDNGANVPRGRGLFHCVSGAAVATSGGGGADGGSSGTAREGPSEKEIERAVEGRQRDVPIRAVRLLSRLLMEHHEARNTELN</sequence>
<organism evidence="2 3">
    <name type="scientific">Vespula squamosa</name>
    <name type="common">Southern yellow jacket</name>
    <name type="synonym">Wasp</name>
    <dbReference type="NCBI Taxonomy" id="30214"/>
    <lineage>
        <taxon>Eukaryota</taxon>
        <taxon>Metazoa</taxon>
        <taxon>Ecdysozoa</taxon>
        <taxon>Arthropoda</taxon>
        <taxon>Hexapoda</taxon>
        <taxon>Insecta</taxon>
        <taxon>Pterygota</taxon>
        <taxon>Neoptera</taxon>
        <taxon>Endopterygota</taxon>
        <taxon>Hymenoptera</taxon>
        <taxon>Apocrita</taxon>
        <taxon>Aculeata</taxon>
        <taxon>Vespoidea</taxon>
        <taxon>Vespidae</taxon>
        <taxon>Vespinae</taxon>
        <taxon>Vespula</taxon>
    </lineage>
</organism>
<dbReference type="Proteomes" id="UP001607302">
    <property type="component" value="Unassembled WGS sequence"/>
</dbReference>
<dbReference type="EMBL" id="JAUDFV010000027">
    <property type="protein sequence ID" value="KAL2737921.1"/>
    <property type="molecule type" value="Genomic_DNA"/>
</dbReference>
<protein>
    <submittedName>
        <fullName evidence="2">Uncharacterized protein</fullName>
    </submittedName>
</protein>
<proteinExistence type="predicted"/>
<evidence type="ECO:0000313" key="3">
    <source>
        <dbReference type="Proteomes" id="UP001607302"/>
    </source>
</evidence>
<comment type="caution">
    <text evidence="2">The sequence shown here is derived from an EMBL/GenBank/DDBJ whole genome shotgun (WGS) entry which is preliminary data.</text>
</comment>
<evidence type="ECO:0000313" key="2">
    <source>
        <dbReference type="EMBL" id="KAL2737921.1"/>
    </source>
</evidence>
<accession>A0ABD2BYR0</accession>
<feature type="region of interest" description="Disordered" evidence="1">
    <location>
        <begin position="31"/>
        <end position="61"/>
    </location>
</feature>
<evidence type="ECO:0000256" key="1">
    <source>
        <dbReference type="SAM" id="MobiDB-lite"/>
    </source>
</evidence>
<dbReference type="AlphaFoldDB" id="A0ABD2BYR0"/>
<feature type="compositionally biased region" description="Basic and acidic residues" evidence="1">
    <location>
        <begin position="48"/>
        <end position="61"/>
    </location>
</feature>
<gene>
    <name evidence="2" type="ORF">V1478_002007</name>
</gene>
<name>A0ABD2BYR0_VESSQ</name>